<dbReference type="AlphaFoldDB" id="A0A7W8IIP4"/>
<comment type="caution">
    <text evidence="4">The sequence shown here is derived from an EMBL/GenBank/DDBJ whole genome shotgun (WGS) entry which is preliminary data.</text>
</comment>
<evidence type="ECO:0000256" key="2">
    <source>
        <dbReference type="ARBA" id="ARBA00022898"/>
    </source>
</evidence>
<accession>A0A7W8IIP4</accession>
<dbReference type="PANTHER" id="PTHR43094:SF1">
    <property type="entry name" value="AMINOTRANSFERASE CLASS-III"/>
    <property type="match status" value="1"/>
</dbReference>
<dbReference type="Gene3D" id="3.40.640.10">
    <property type="entry name" value="Type I PLP-dependent aspartate aminotransferase-like (Major domain)"/>
    <property type="match status" value="1"/>
</dbReference>
<dbReference type="InterPro" id="IPR005814">
    <property type="entry name" value="Aminotrans_3"/>
</dbReference>
<dbReference type="Gene3D" id="3.90.1150.10">
    <property type="entry name" value="Aspartate Aminotransferase, domain 1"/>
    <property type="match status" value="1"/>
</dbReference>
<dbReference type="Proteomes" id="UP000568106">
    <property type="component" value="Unassembled WGS sequence"/>
</dbReference>
<reference evidence="4" key="1">
    <citation type="submission" date="2020-08" db="EMBL/GenBank/DDBJ databases">
        <title>Genomic Encyclopedia of Type Strains, Phase IV (KMG-V): Genome sequencing to study the core and pangenomes of soil and plant-associated prokaryotes.</title>
        <authorList>
            <person name="Whitman W."/>
        </authorList>
    </citation>
    <scope>NUCLEOTIDE SEQUENCE [LARGE SCALE GENOMIC DNA]</scope>
    <source>
        <strain evidence="4">M8UP27</strain>
    </source>
</reference>
<dbReference type="InterPro" id="IPR015424">
    <property type="entry name" value="PyrdxlP-dep_Trfase"/>
</dbReference>
<evidence type="ECO:0000313" key="4">
    <source>
        <dbReference type="EMBL" id="MBB5317055.1"/>
    </source>
</evidence>
<dbReference type="InterPro" id="IPR015422">
    <property type="entry name" value="PyrdxlP-dep_Trfase_small"/>
</dbReference>
<evidence type="ECO:0000256" key="3">
    <source>
        <dbReference type="RuleBase" id="RU003560"/>
    </source>
</evidence>
<evidence type="ECO:0000256" key="1">
    <source>
        <dbReference type="ARBA" id="ARBA00008954"/>
    </source>
</evidence>
<organism evidence="4 5">
    <name type="scientific">Tunturiibacter empetritectus</name>
    <dbReference type="NCBI Taxonomy" id="3069691"/>
    <lineage>
        <taxon>Bacteria</taxon>
        <taxon>Pseudomonadati</taxon>
        <taxon>Acidobacteriota</taxon>
        <taxon>Terriglobia</taxon>
        <taxon>Terriglobales</taxon>
        <taxon>Acidobacteriaceae</taxon>
        <taxon>Tunturiibacter</taxon>
    </lineage>
</organism>
<dbReference type="GO" id="GO:0005829">
    <property type="term" value="C:cytosol"/>
    <property type="evidence" value="ECO:0007669"/>
    <property type="project" value="TreeGrafter"/>
</dbReference>
<keyword evidence="5" id="KW-1185">Reference proteome</keyword>
<name>A0A7W8IIP4_9BACT</name>
<dbReference type="GO" id="GO:0050322">
    <property type="term" value="F:taurine-2-oxoglutarate transaminase activity"/>
    <property type="evidence" value="ECO:0007669"/>
    <property type="project" value="UniProtKB-EC"/>
</dbReference>
<keyword evidence="4" id="KW-0808">Transferase</keyword>
<gene>
    <name evidence="4" type="ORF">HDF09_001724</name>
</gene>
<protein>
    <submittedName>
        <fullName evidence="4">Taurine--2-oxoglutarate transaminase</fullName>
        <ecNumber evidence="4">2.6.1.55</ecNumber>
    </submittedName>
</protein>
<dbReference type="InterPro" id="IPR015421">
    <property type="entry name" value="PyrdxlP-dep_Trfase_major"/>
</dbReference>
<proteinExistence type="inferred from homology"/>
<dbReference type="EC" id="2.6.1.55" evidence="4"/>
<dbReference type="SUPFAM" id="SSF53383">
    <property type="entry name" value="PLP-dependent transferases"/>
    <property type="match status" value="1"/>
</dbReference>
<evidence type="ECO:0000313" key="5">
    <source>
        <dbReference type="Proteomes" id="UP000568106"/>
    </source>
</evidence>
<dbReference type="CDD" id="cd00610">
    <property type="entry name" value="OAT_like"/>
    <property type="match status" value="1"/>
</dbReference>
<dbReference type="GO" id="GO:0030170">
    <property type="term" value="F:pyridoxal phosphate binding"/>
    <property type="evidence" value="ECO:0007669"/>
    <property type="project" value="InterPro"/>
</dbReference>
<keyword evidence="4" id="KW-0032">Aminotransferase</keyword>
<comment type="similarity">
    <text evidence="1 3">Belongs to the class-III pyridoxal-phosphate-dependent aminotransferase family.</text>
</comment>
<dbReference type="Pfam" id="PF00202">
    <property type="entry name" value="Aminotran_3"/>
    <property type="match status" value="1"/>
</dbReference>
<dbReference type="EMBL" id="JACHDY010000002">
    <property type="protein sequence ID" value="MBB5317055.1"/>
    <property type="molecule type" value="Genomic_DNA"/>
</dbReference>
<sequence>MSPIDVVEPKSSNRSAPLTSQQVVDITRQHNYGTWRFQKGWNPMHIMDAEGCYIVDGAGKRYLDFSSQLMCSNLGHKNQAVIDAIARQAQELSYAMPGYATTARAELSQLLLEVLPKGISKFFFTTSGTEANEAAFKIARMYTGKTKIIARYRSYHGSTAGSIAATGDPRRWAMEPGGKGPGILFAPEVHCYKCPIKHTYPGCGIACADYIEHMIRNESDVAAVLVEPIVGTNGVIVPPEEYMPKLRRICDEYGVLLIADEVMTGWGRTGEWFAMNHWGVVPDILVTAKGITSAYVPLGLCATTEKIADFFQDHYFAHGHTYEAHPLTLAPAVATIHEMQRLGLVERARELAPYVEDKLKELKAKHPSIGDVRGKGLFWAVDLVKDRTTKEPFNTYSDKVSGKPLLVDQIAAKILADGVTIQAWVSHFVIAPPLIVTKEQIDFGISVLDKHLAIADAALGA</sequence>
<keyword evidence="2 3" id="KW-0663">Pyridoxal phosphate</keyword>
<dbReference type="PANTHER" id="PTHR43094">
    <property type="entry name" value="AMINOTRANSFERASE"/>
    <property type="match status" value="1"/>
</dbReference>